<keyword evidence="2" id="KW-1133">Transmembrane helix</keyword>
<sequence length="687" mass="78361">MDGVGHDDSSSSKHKPSNLYITNDVCAFPSRPDPSTSSGSSEGSQFKLPEHHLPRNSTDTKREPEKPRSWQSGEPYRFAPKKIGEPWEELMKEVKKYDKEEVEGWREDIDTLLVFAGLFSAAVTAFTVESYQWLQRDPMDATTQLLYQISLQLANSTFSPAPNPSQQKFTPESSSVRINILWFLSLILALSSALLSILCKQWLREYCRDTHTKTQMQALVLRQLRYTSFQKWHVRTFITCLPLLLELALLLFFAGILELLWTLHSTVAALATGVVGCTVIFFFVTAMLPTYSFANLVPEALGSSDPEAQAQKSDSDLEGEFITFCPYKSPLAWLFFRLFQVVYLHLKPSSKGRFSKITNWSRGDLEIIKDSPYHNTAWGYYYDHEHLQLLDSGLKWTVDAFGDSARMAGHIFHCLSSLEVTLPPDVYRQSLDSIFEASKAASYTGSGSMTAEEVPSQTIFRFLDHRYEEVNNVFLGELTLRALNEASKDTPKYVFQYLQSGFFYITVLFKHALSVKSESPEVLHEVIHQTQACISNSISSHIESKSSNNIHSLVLTLCEEMARYKDASVDEGILTIFDHVLKQMEEELHLRPLLWIRPYLLDVICNFIFRQGSFSLTDVANPEPLIPARSQNVLKRLKNLLVNDSLQWETLSVHHVSSGSSGEDRIEWEEFWDEYLRKDYILPNANQ</sequence>
<evidence type="ECO:0000313" key="5">
    <source>
        <dbReference type="Proteomes" id="UP001498398"/>
    </source>
</evidence>
<proteinExistence type="predicted"/>
<dbReference type="InterPro" id="IPR016024">
    <property type="entry name" value="ARM-type_fold"/>
</dbReference>
<feature type="transmembrane region" description="Helical" evidence="2">
    <location>
        <begin position="232"/>
        <end position="261"/>
    </location>
</feature>
<reference evidence="4 5" key="1">
    <citation type="submission" date="2024-01" db="EMBL/GenBank/DDBJ databases">
        <title>A draft genome for the cacao thread blight pathogen Marasmiellus scandens.</title>
        <authorList>
            <person name="Baruah I.K."/>
            <person name="Leung J."/>
            <person name="Bukari Y."/>
            <person name="Amoako-Attah I."/>
            <person name="Meinhardt L.W."/>
            <person name="Bailey B.A."/>
            <person name="Cohen S.P."/>
        </authorList>
    </citation>
    <scope>NUCLEOTIDE SEQUENCE [LARGE SCALE GENOMIC DNA]</scope>
    <source>
        <strain evidence="4 5">GH-19</strain>
    </source>
</reference>
<evidence type="ECO:0000256" key="1">
    <source>
        <dbReference type="SAM" id="MobiDB-lite"/>
    </source>
</evidence>
<dbReference type="SUPFAM" id="SSF48371">
    <property type="entry name" value="ARM repeat"/>
    <property type="match status" value="1"/>
</dbReference>
<feature type="transmembrane region" description="Helical" evidence="2">
    <location>
        <begin position="180"/>
        <end position="199"/>
    </location>
</feature>
<dbReference type="InterPro" id="IPR045338">
    <property type="entry name" value="DUF6535"/>
</dbReference>
<feature type="compositionally biased region" description="Low complexity" evidence="1">
    <location>
        <begin position="29"/>
        <end position="44"/>
    </location>
</feature>
<protein>
    <recommendedName>
        <fullName evidence="3">DUF6535 domain-containing protein</fullName>
    </recommendedName>
</protein>
<evidence type="ECO:0000313" key="4">
    <source>
        <dbReference type="EMBL" id="KAK7448075.1"/>
    </source>
</evidence>
<dbReference type="Proteomes" id="UP001498398">
    <property type="component" value="Unassembled WGS sequence"/>
</dbReference>
<keyword evidence="5" id="KW-1185">Reference proteome</keyword>
<feature type="transmembrane region" description="Helical" evidence="2">
    <location>
        <begin position="267"/>
        <end position="288"/>
    </location>
</feature>
<organism evidence="4 5">
    <name type="scientific">Marasmiellus scandens</name>
    <dbReference type="NCBI Taxonomy" id="2682957"/>
    <lineage>
        <taxon>Eukaryota</taxon>
        <taxon>Fungi</taxon>
        <taxon>Dikarya</taxon>
        <taxon>Basidiomycota</taxon>
        <taxon>Agaricomycotina</taxon>
        <taxon>Agaricomycetes</taxon>
        <taxon>Agaricomycetidae</taxon>
        <taxon>Agaricales</taxon>
        <taxon>Marasmiineae</taxon>
        <taxon>Omphalotaceae</taxon>
        <taxon>Marasmiellus</taxon>
    </lineage>
</organism>
<evidence type="ECO:0000259" key="3">
    <source>
        <dbReference type="Pfam" id="PF20153"/>
    </source>
</evidence>
<feature type="compositionally biased region" description="Basic and acidic residues" evidence="1">
    <location>
        <begin position="48"/>
        <end position="68"/>
    </location>
</feature>
<dbReference type="Pfam" id="PF20153">
    <property type="entry name" value="DUF6535"/>
    <property type="match status" value="1"/>
</dbReference>
<gene>
    <name evidence="4" type="ORF">VKT23_013831</name>
</gene>
<evidence type="ECO:0000256" key="2">
    <source>
        <dbReference type="SAM" id="Phobius"/>
    </source>
</evidence>
<dbReference type="EMBL" id="JBANRG010000039">
    <property type="protein sequence ID" value="KAK7448075.1"/>
    <property type="molecule type" value="Genomic_DNA"/>
</dbReference>
<comment type="caution">
    <text evidence="4">The sequence shown here is derived from an EMBL/GenBank/DDBJ whole genome shotgun (WGS) entry which is preliminary data.</text>
</comment>
<keyword evidence="2" id="KW-0812">Transmembrane</keyword>
<name>A0ABR1J2H5_9AGAR</name>
<feature type="transmembrane region" description="Helical" evidence="2">
    <location>
        <begin position="109"/>
        <end position="128"/>
    </location>
</feature>
<keyword evidence="2" id="KW-0472">Membrane</keyword>
<feature type="region of interest" description="Disordered" evidence="1">
    <location>
        <begin position="23"/>
        <end position="77"/>
    </location>
</feature>
<accession>A0ABR1J2H5</accession>
<feature type="domain" description="DUF6535" evidence="3">
    <location>
        <begin position="87"/>
        <end position="262"/>
    </location>
</feature>